<evidence type="ECO:0000313" key="2">
    <source>
        <dbReference type="EMBL" id="KFM26726.1"/>
    </source>
</evidence>
<name>A0A087SLX2_AUXPR</name>
<reference evidence="2 3" key="1">
    <citation type="journal article" date="2014" name="BMC Genomics">
        <title>Oil accumulation mechanisms of the oleaginous microalga Chlorella protothecoides revealed through its genome, transcriptomes, and proteomes.</title>
        <authorList>
            <person name="Gao C."/>
            <person name="Wang Y."/>
            <person name="Shen Y."/>
            <person name="Yan D."/>
            <person name="He X."/>
            <person name="Dai J."/>
            <person name="Wu Q."/>
        </authorList>
    </citation>
    <scope>NUCLEOTIDE SEQUENCE [LARGE SCALE GENOMIC DNA]</scope>
    <source>
        <strain evidence="2 3">0710</strain>
    </source>
</reference>
<feature type="transmembrane region" description="Helical" evidence="1">
    <location>
        <begin position="102"/>
        <end position="121"/>
    </location>
</feature>
<feature type="transmembrane region" description="Helical" evidence="1">
    <location>
        <begin position="311"/>
        <end position="334"/>
    </location>
</feature>
<feature type="transmembrane region" description="Helical" evidence="1">
    <location>
        <begin position="153"/>
        <end position="174"/>
    </location>
</feature>
<feature type="transmembrane region" description="Helical" evidence="1">
    <location>
        <begin position="230"/>
        <end position="251"/>
    </location>
</feature>
<feature type="transmembrane region" description="Helical" evidence="1">
    <location>
        <begin position="60"/>
        <end position="82"/>
    </location>
</feature>
<dbReference type="RefSeq" id="XP_011399667.1">
    <property type="nucleotide sequence ID" value="XM_011401365.1"/>
</dbReference>
<evidence type="ECO:0000256" key="1">
    <source>
        <dbReference type="SAM" id="Phobius"/>
    </source>
</evidence>
<feature type="transmembrane region" description="Helical" evidence="1">
    <location>
        <begin position="271"/>
        <end position="291"/>
    </location>
</feature>
<dbReference type="EMBL" id="KL662131">
    <property type="protein sequence ID" value="KFM26726.1"/>
    <property type="molecule type" value="Genomic_DNA"/>
</dbReference>
<proteinExistence type="predicted"/>
<dbReference type="AlphaFoldDB" id="A0A087SLX2"/>
<dbReference type="GeneID" id="23614094"/>
<sequence>MEILQLPLSQHFTNTRLEQAYRQYIGTIQLGNDVAMTRLMMAYQAVATYKTLKEAHEMDWMTMLMICNFAVLGATLLLPSVWPGLWRRWRDAIMPPFLVSHTVALHIFLGTDVLAVQALVLQRSLTSRLIPAQAIGYMVLASYNWHQGHVETLALYTLHTVLGLILPCIIVWQAEYKARYSFLREVGTDVLAVQALVLQRSLTSRLIPAQAIGYMVLASYNWHQGHVETLALYTLHTVLGLILPCIIVWQAEYKARYSFLREAAKARPIRLPPLTLLARLSCLWLLPVFMLEGLTGPMFICRSMLKTGYSWWAIYSLMLAWSGAMVVYNAYFYILA</sequence>
<dbReference type="Proteomes" id="UP000028924">
    <property type="component" value="Unassembled WGS sequence"/>
</dbReference>
<evidence type="ECO:0000313" key="3">
    <source>
        <dbReference type="Proteomes" id="UP000028924"/>
    </source>
</evidence>
<feature type="transmembrane region" description="Helical" evidence="1">
    <location>
        <begin position="128"/>
        <end position="147"/>
    </location>
</feature>
<keyword evidence="3" id="KW-1185">Reference proteome</keyword>
<keyword evidence="1" id="KW-1133">Transmembrane helix</keyword>
<keyword evidence="1" id="KW-0472">Membrane</keyword>
<accession>A0A087SLX2</accession>
<keyword evidence="1" id="KW-0812">Transmembrane</keyword>
<organism evidence="2 3">
    <name type="scientific">Auxenochlorella protothecoides</name>
    <name type="common">Green microalga</name>
    <name type="synonym">Chlorella protothecoides</name>
    <dbReference type="NCBI Taxonomy" id="3075"/>
    <lineage>
        <taxon>Eukaryota</taxon>
        <taxon>Viridiplantae</taxon>
        <taxon>Chlorophyta</taxon>
        <taxon>core chlorophytes</taxon>
        <taxon>Trebouxiophyceae</taxon>
        <taxon>Chlorellales</taxon>
        <taxon>Chlorellaceae</taxon>
        <taxon>Auxenochlorella</taxon>
    </lineage>
</organism>
<gene>
    <name evidence="2" type="ORF">F751_2703</name>
</gene>
<dbReference type="KEGG" id="apro:F751_2703"/>
<protein>
    <submittedName>
        <fullName evidence="2">Uncharacterized protein</fullName>
    </submittedName>
</protein>